<keyword evidence="1" id="KW-1133">Transmembrane helix</keyword>
<reference evidence="2" key="1">
    <citation type="journal article" date="2020" name="Stud. Mycol.">
        <title>101 Dothideomycetes genomes: a test case for predicting lifestyles and emergence of pathogens.</title>
        <authorList>
            <person name="Haridas S."/>
            <person name="Albert R."/>
            <person name="Binder M."/>
            <person name="Bloem J."/>
            <person name="Labutti K."/>
            <person name="Salamov A."/>
            <person name="Andreopoulos B."/>
            <person name="Baker S."/>
            <person name="Barry K."/>
            <person name="Bills G."/>
            <person name="Bluhm B."/>
            <person name="Cannon C."/>
            <person name="Castanera R."/>
            <person name="Culley D."/>
            <person name="Daum C."/>
            <person name="Ezra D."/>
            <person name="Gonzalez J."/>
            <person name="Henrissat B."/>
            <person name="Kuo A."/>
            <person name="Liang C."/>
            <person name="Lipzen A."/>
            <person name="Lutzoni F."/>
            <person name="Magnuson J."/>
            <person name="Mondo S."/>
            <person name="Nolan M."/>
            <person name="Ohm R."/>
            <person name="Pangilinan J."/>
            <person name="Park H.-J."/>
            <person name="Ramirez L."/>
            <person name="Alfaro M."/>
            <person name="Sun H."/>
            <person name="Tritt A."/>
            <person name="Yoshinaga Y."/>
            <person name="Zwiers L.-H."/>
            <person name="Turgeon B."/>
            <person name="Goodwin S."/>
            <person name="Spatafora J."/>
            <person name="Crous P."/>
            <person name="Grigoriev I."/>
        </authorList>
    </citation>
    <scope>NUCLEOTIDE SEQUENCE</scope>
    <source>
        <strain evidence="2">CBS 125425</strain>
    </source>
</reference>
<feature type="transmembrane region" description="Helical" evidence="1">
    <location>
        <begin position="20"/>
        <end position="40"/>
    </location>
</feature>
<dbReference type="EMBL" id="ML996154">
    <property type="protein sequence ID" value="KAF2733974.1"/>
    <property type="molecule type" value="Genomic_DNA"/>
</dbReference>
<name>A0A9P4QWH5_9PLEO</name>
<feature type="transmembrane region" description="Helical" evidence="1">
    <location>
        <begin position="60"/>
        <end position="82"/>
    </location>
</feature>
<dbReference type="OrthoDB" id="3210850at2759"/>
<dbReference type="PANTHER" id="PTHR38848">
    <property type="entry name" value="G-PROTEIN COUPLED RECEPTORS FAMILY 3 PROFILE DOMAIN-CONTAINING PROTEIN"/>
    <property type="match status" value="1"/>
</dbReference>
<proteinExistence type="predicted"/>
<evidence type="ECO:0000313" key="2">
    <source>
        <dbReference type="EMBL" id="KAF2733974.1"/>
    </source>
</evidence>
<organism evidence="2 3">
    <name type="scientific">Polyplosphaeria fusca</name>
    <dbReference type="NCBI Taxonomy" id="682080"/>
    <lineage>
        <taxon>Eukaryota</taxon>
        <taxon>Fungi</taxon>
        <taxon>Dikarya</taxon>
        <taxon>Ascomycota</taxon>
        <taxon>Pezizomycotina</taxon>
        <taxon>Dothideomycetes</taxon>
        <taxon>Pleosporomycetidae</taxon>
        <taxon>Pleosporales</taxon>
        <taxon>Tetraplosphaeriaceae</taxon>
        <taxon>Polyplosphaeria</taxon>
    </lineage>
</organism>
<dbReference type="PANTHER" id="PTHR38848:SF3">
    <property type="entry name" value="G-PROTEIN COUPLED RECEPTORS FAMILY 3 PROFILE DOMAIN-CONTAINING PROTEIN"/>
    <property type="match status" value="1"/>
</dbReference>
<sequence>VSAGILGVGLSLTTDARCHAAVIICLGFYTVAKIALYVFLLERAHVARAPTMQRHTQDWIWITGILIIIFGFGALSTACYMFERHSMSSVDGECRIGIAPVASYFLFGFDFLTNLILTVVFIILLRPVLRFRCQREPDYRNDKRWMKRLLRAFSKIGGLGMHDHEDMSNSTNILSVLTAVLWRNAIGSTIISLASAVNLIVFIVDEAIQLGWVCLACCMADSEFEQFPSLY</sequence>
<comment type="caution">
    <text evidence="2">The sequence shown here is derived from an EMBL/GenBank/DDBJ whole genome shotgun (WGS) entry which is preliminary data.</text>
</comment>
<evidence type="ECO:0000256" key="1">
    <source>
        <dbReference type="SAM" id="Phobius"/>
    </source>
</evidence>
<keyword evidence="3" id="KW-1185">Reference proteome</keyword>
<accession>A0A9P4QWH5</accession>
<keyword evidence="1" id="KW-0472">Membrane</keyword>
<feature type="non-terminal residue" evidence="2">
    <location>
        <position position="1"/>
    </location>
</feature>
<protein>
    <submittedName>
        <fullName evidence="2">Uncharacterized protein</fullName>
    </submittedName>
</protein>
<keyword evidence="1" id="KW-0812">Transmembrane</keyword>
<dbReference type="AlphaFoldDB" id="A0A9P4QWH5"/>
<feature type="transmembrane region" description="Helical" evidence="1">
    <location>
        <begin position="102"/>
        <end position="125"/>
    </location>
</feature>
<gene>
    <name evidence="2" type="ORF">EJ04DRAFT_437984</name>
</gene>
<dbReference type="Proteomes" id="UP000799444">
    <property type="component" value="Unassembled WGS sequence"/>
</dbReference>
<evidence type="ECO:0000313" key="3">
    <source>
        <dbReference type="Proteomes" id="UP000799444"/>
    </source>
</evidence>